<keyword evidence="3" id="KW-0472">Membrane</keyword>
<dbReference type="SMART" id="SM00062">
    <property type="entry name" value="PBPb"/>
    <property type="match status" value="1"/>
</dbReference>
<dbReference type="InterPro" id="IPR001638">
    <property type="entry name" value="Solute-binding_3/MltF_N"/>
</dbReference>
<dbReference type="PANTHER" id="PTHR35936:SF6">
    <property type="entry name" value="AMINO ACID ABC TRANSPORTER SUBSTRATE-BINDING PAAT FAMILY PROTEIN"/>
    <property type="match status" value="1"/>
</dbReference>
<accession>A0AA37T661</accession>
<evidence type="ECO:0000256" key="1">
    <source>
        <dbReference type="ARBA" id="ARBA00010333"/>
    </source>
</evidence>
<dbReference type="Gene3D" id="3.40.190.10">
    <property type="entry name" value="Periplasmic binding protein-like II"/>
    <property type="match status" value="2"/>
</dbReference>
<keyword evidence="2" id="KW-0732">Signal</keyword>
<feature type="domain" description="Solute-binding protein family 3/N-terminal" evidence="4">
    <location>
        <begin position="45"/>
        <end position="267"/>
    </location>
</feature>
<feature type="transmembrane region" description="Helical" evidence="3">
    <location>
        <begin position="6"/>
        <end position="27"/>
    </location>
</feature>
<dbReference type="PANTHER" id="PTHR35936">
    <property type="entry name" value="MEMBRANE-BOUND LYTIC MUREIN TRANSGLYCOSYLASE F"/>
    <property type="match status" value="1"/>
</dbReference>
<keyword evidence="3" id="KW-1133">Transmembrane helix</keyword>
<evidence type="ECO:0000259" key="4">
    <source>
        <dbReference type="SMART" id="SM00062"/>
    </source>
</evidence>
<reference evidence="5 6" key="1">
    <citation type="journal article" date="2014" name="Int. J. Syst. Evol. Microbiol.">
        <title>Complete genome sequence of Corynebacterium casei LMG S-19264T (=DSM 44701T), isolated from a smear-ripened cheese.</title>
        <authorList>
            <consortium name="US DOE Joint Genome Institute (JGI-PGF)"/>
            <person name="Walter F."/>
            <person name="Albersmeier A."/>
            <person name="Kalinowski J."/>
            <person name="Ruckert C."/>
        </authorList>
    </citation>
    <scope>NUCLEOTIDE SEQUENCE [LARGE SCALE GENOMIC DNA]</scope>
    <source>
        <strain evidence="5 6">NBRC 110095</strain>
    </source>
</reference>
<name>A0AA37T661_9GAMM</name>
<comment type="similarity">
    <text evidence="1">Belongs to the bacterial solute-binding protein 3 family.</text>
</comment>
<protein>
    <recommendedName>
        <fullName evidence="4">Solute-binding protein family 3/N-terminal domain-containing protein</fullName>
    </recommendedName>
</protein>
<sequence length="270" mass="30423">MNSTQFWYGLSSIVLAITVIIGIYNGVNPPQASSLEQKPTSSKESVVIHKTLVFPPYWELEGGQVTGLHAKLTRRIYQQAGLNVRFQILPYERIIRNITAKDTAIISYGDSPETNNLLYFPVPSTNVALHIYSLKPNPPTDVEQLKGATIVVQRSFPLADFVDILDNPNYNVVKLDTVAQTLKFFLSGRADYLIILAAPIEKAIQKLNVDKNLIYTQQLQKLDGYPIAVPISHPRALELHQRIQVAYQQLQQQGVIGYRDDEMLLTEDFD</sequence>
<dbReference type="SUPFAM" id="SSF53850">
    <property type="entry name" value="Periplasmic binding protein-like II"/>
    <property type="match status" value="1"/>
</dbReference>
<dbReference type="AlphaFoldDB" id="A0AA37T661"/>
<gene>
    <name evidence="5" type="ORF">GCM10007877_31230</name>
</gene>
<keyword evidence="3" id="KW-0812">Transmembrane</keyword>
<dbReference type="RefSeq" id="WP_232595517.1">
    <property type="nucleotide sequence ID" value="NZ_BSPD01000077.1"/>
</dbReference>
<evidence type="ECO:0000313" key="5">
    <source>
        <dbReference type="EMBL" id="GLS27404.1"/>
    </source>
</evidence>
<dbReference type="Proteomes" id="UP001156870">
    <property type="component" value="Unassembled WGS sequence"/>
</dbReference>
<comment type="caution">
    <text evidence="5">The sequence shown here is derived from an EMBL/GenBank/DDBJ whole genome shotgun (WGS) entry which is preliminary data.</text>
</comment>
<proteinExistence type="inferred from homology"/>
<evidence type="ECO:0000256" key="3">
    <source>
        <dbReference type="SAM" id="Phobius"/>
    </source>
</evidence>
<evidence type="ECO:0000256" key="2">
    <source>
        <dbReference type="ARBA" id="ARBA00022729"/>
    </source>
</evidence>
<dbReference type="EMBL" id="BSPD01000077">
    <property type="protein sequence ID" value="GLS27404.1"/>
    <property type="molecule type" value="Genomic_DNA"/>
</dbReference>
<organism evidence="5 6">
    <name type="scientific">Marinibactrum halimedae</name>
    <dbReference type="NCBI Taxonomy" id="1444977"/>
    <lineage>
        <taxon>Bacteria</taxon>
        <taxon>Pseudomonadati</taxon>
        <taxon>Pseudomonadota</taxon>
        <taxon>Gammaproteobacteria</taxon>
        <taxon>Cellvibrionales</taxon>
        <taxon>Cellvibrionaceae</taxon>
        <taxon>Marinibactrum</taxon>
    </lineage>
</organism>
<keyword evidence="6" id="KW-1185">Reference proteome</keyword>
<evidence type="ECO:0000313" key="6">
    <source>
        <dbReference type="Proteomes" id="UP001156870"/>
    </source>
</evidence>